<gene>
    <name evidence="10" type="ORF">Fcan01_28162</name>
</gene>
<keyword evidence="6 9" id="KW-0472">Membrane</keyword>
<dbReference type="Gene3D" id="3.40.50.300">
    <property type="entry name" value="P-loop containing nucleotide triphosphate hydrolases"/>
    <property type="match status" value="1"/>
</dbReference>
<dbReference type="OrthoDB" id="6693298at2759"/>
<feature type="transmembrane region" description="Helical" evidence="9">
    <location>
        <begin position="526"/>
        <end position="546"/>
    </location>
</feature>
<organism evidence="10 11">
    <name type="scientific">Folsomia candida</name>
    <name type="common">Springtail</name>
    <dbReference type="NCBI Taxonomy" id="158441"/>
    <lineage>
        <taxon>Eukaryota</taxon>
        <taxon>Metazoa</taxon>
        <taxon>Ecdysozoa</taxon>
        <taxon>Arthropoda</taxon>
        <taxon>Hexapoda</taxon>
        <taxon>Collembola</taxon>
        <taxon>Entomobryomorpha</taxon>
        <taxon>Isotomoidea</taxon>
        <taxon>Isotomidae</taxon>
        <taxon>Proisotominae</taxon>
        <taxon>Folsomia</taxon>
    </lineage>
</organism>
<feature type="non-terminal residue" evidence="10">
    <location>
        <position position="1"/>
    </location>
</feature>
<keyword evidence="5 9" id="KW-1133">Transmembrane helix</keyword>
<feature type="transmembrane region" description="Helical" evidence="9">
    <location>
        <begin position="589"/>
        <end position="609"/>
    </location>
</feature>
<evidence type="ECO:0000256" key="5">
    <source>
        <dbReference type="ARBA" id="ARBA00022989"/>
    </source>
</evidence>
<dbReference type="Gene3D" id="3.40.50.1820">
    <property type="entry name" value="alpha/beta hydrolase"/>
    <property type="match status" value="1"/>
</dbReference>
<proteinExistence type="inferred from homology"/>
<dbReference type="InterPro" id="IPR029058">
    <property type="entry name" value="AB_hydrolase_fold"/>
</dbReference>
<dbReference type="Proteomes" id="UP000198287">
    <property type="component" value="Unassembled WGS sequence"/>
</dbReference>
<feature type="transmembrane region" description="Helical" evidence="9">
    <location>
        <begin position="284"/>
        <end position="303"/>
    </location>
</feature>
<reference evidence="10 11" key="1">
    <citation type="submission" date="2015-12" db="EMBL/GenBank/DDBJ databases">
        <title>The genome of Folsomia candida.</title>
        <authorList>
            <person name="Faddeeva A."/>
            <person name="Derks M.F."/>
            <person name="Anvar Y."/>
            <person name="Smit S."/>
            <person name="Van Straalen N."/>
            <person name="Roelofs D."/>
        </authorList>
    </citation>
    <scope>NUCLEOTIDE SEQUENCE [LARGE SCALE GENOMIC DNA]</scope>
    <source>
        <strain evidence="10 11">VU population</strain>
        <tissue evidence="10">Whole body</tissue>
    </source>
</reference>
<feature type="compositionally biased region" description="Polar residues" evidence="8">
    <location>
        <begin position="372"/>
        <end position="419"/>
    </location>
</feature>
<evidence type="ECO:0000256" key="8">
    <source>
        <dbReference type="SAM" id="MobiDB-lite"/>
    </source>
</evidence>
<evidence type="ECO:0000313" key="11">
    <source>
        <dbReference type="Proteomes" id="UP000198287"/>
    </source>
</evidence>
<evidence type="ECO:0000313" key="10">
    <source>
        <dbReference type="EMBL" id="OXA37101.1"/>
    </source>
</evidence>
<dbReference type="PANTHER" id="PTHR12185">
    <property type="entry name" value="SID1 TRANSMEMBRANE FAMILY MEMEBER"/>
    <property type="match status" value="1"/>
</dbReference>
<evidence type="ECO:0000256" key="2">
    <source>
        <dbReference type="ARBA" id="ARBA00006618"/>
    </source>
</evidence>
<name>A0A226CXG3_FOLCA</name>
<dbReference type="InterPro" id="IPR025958">
    <property type="entry name" value="SID1_TM_fam"/>
</dbReference>
<feature type="transmembrane region" description="Helical" evidence="9">
    <location>
        <begin position="191"/>
        <end position="219"/>
    </location>
</feature>
<feature type="transmembrane region" description="Helical" evidence="9">
    <location>
        <begin position="662"/>
        <end position="682"/>
    </location>
</feature>
<keyword evidence="7" id="KW-0325">Glycoprotein</keyword>
<feature type="transmembrane region" description="Helical" evidence="9">
    <location>
        <begin position="494"/>
        <end position="514"/>
    </location>
</feature>
<dbReference type="SUPFAM" id="SSF53474">
    <property type="entry name" value="alpha/beta-Hydrolases"/>
    <property type="match status" value="1"/>
</dbReference>
<sequence length="2327" mass="263543">WIYESGGSLCFTPSMEEVGKLIVTVETEGVGVGDNYFQINVQVSQDLKLLLNKGITTDTLTGTMSSYFIYNFSDPENNGVKSVTVVTKRIDTVPCACPIFDTRDSIDFAKGSQSVLNLSVIHINRDDLIWGEPLLQDGFALAIVVLLTDERCRTNLYGNISDYRLNRTTKFEVTVSQSPWDPGEKKQITTWLFSTPIVLMVSNVTLLILVASLSWYFWIREGSEITLNKYDKEEPSKSLGIFRGIPYYYKKIIFLSDYASSKPRSSNEVGTDFFKDMSGSAIEYLMTVFCCSALYRILTITATSDMSDCYYNRLCTYPIEFKISAFTLAAVAYFIFVIIHDKLQRKIAENLKKRLPDVDQLSVISERPVPQEENQLPSDCDTNSDGDTYSCQGDVSNIAENNQSPSNEEVNNNDSNPTETKTHQGEGILENQEYGIPIKSGLDKGLAMLLIMEGFVSAMYHICPNLGSYQIEAPFLDMIALLGWIKLQRLRHRSYISVLFTSVIALILSLLELYETIQKYSPDDGFGPYFLFPMPLTFILILMYALHGIYGCFVDHIYSDVDSQDTSTNLLTVKEVISELTSLADWRDVVPSIIIAFGNVSLLFTLLFRSMRIISYGWDGADPVSPPEYVDMLIDMLHINIMIGLAIHFFKKIYLEGFRRTDIAPFMCYISYIGFYIVQWNYHSDLFDWSLSQAESGNLNKECIDGVYDDNDYSKFYKAASLFAMGLTLSTINDGCVLMNRKKAKEYITNNMTSQLVSGNNTNDPRHLTQKQTLKKDDTLVYSCSDIKREIEQTLINFQSPAYCQPRHGQLYRLANAIYYPEKILLQDKEPLKLITTVHNNAKSNQYHGALFLNAKTSQIIIVNKGTDSLGSFWADIRAVVNGNLDNSHILSAITFALKVRDVVEELGGILQINVTGHSLGGFLSTLQAFAMEWLQFEENEIQARAIHTYRVHVVGFESPGSKDFLTKLWSNFFKEERYVNNKILECLDLTNYTTDPNAINTYGLHLGTMYSFSPAFYDLAGCYKINLRNINAHSVANFETLFDEEENIQQNANLRQILDHPLTTIMSGGELHKLQHRRMVNISPEEVLKWRRLTAFTPQVKQFLEAFELVRDLNVIKNDVLPPEIMGMLQSYVVTIGNGGFNGVQLTTQNVTTDQFVAEVDMSMRKNPHFIPQQLNAMKNCAKEWVRNLGFTTAAYFQGEVTDFNITEQTHIKYFQVEKLERKTNISVIDLLVGVNVVAKILKNKKSYQIFRVGDLVAAEFDYQRHITTDVAILTCMDDDEIYNAGKIADGIGVKVIIISQNRDGIALKWDDLQKKSQNKIMNMEVNLQGKTMLVSDLHIPVVMELLNNLLKKESTVFHLPPIGPLPEYFVEGRIAESRNSMGCVPQSPMQLQFSASVNELSDKILIITGTSGQGKSAFLTNLVTNQPRDGNITLFLQLRKVIPELKLLKTKLITMTQDDAVDFIANSIKLDEIERTILSQSLISVNGPRLNFFVDGFDEVCPDYEETLLKLFQILNKSTMKRMWISTNYHFEEKLVHTLECPSYKVLPLSVDSATALLSNRLNDLVKGWVGTPQQISLCQSWLAISQQWTNDGSMTTPLLILLLADHVAPIAKEFVSGEDITSLSPLKINIIQLFDSVFGEKLKITKDKMNIPVDGSVGTSEILEASVRDQHEFLALKELGVLENADLNRAFPRMSAKLDPQLISRQGIFYHDGSSYYSVHRAFAEYLAGSYLSKDLRVEDIDEIAEAVQIAIVREVAQPRYLQLLKKVINEELKEMGSIPVEKFKSYGESFIREMNKNWSEGCTFTHRINQDGNANILEFVLKSVKMLSDGVDTLKNFLGSRCGFQQSPMQDTQSAEIVNVMFKYADCLGMDEKKRILFGLGEDNFSYLSSFSVIVGRDEAFTALVGQTRGVLEDEEVSHLFFSEDKWGSTLLWSSVWANVVILDSILKEIKHRRLLKPLQTSIFPEGEVSLLNMATRLGHFEAWEKLYGFCTTELSLPENILKKELYLRWACTGNTTGIALSTEEKEQVLLGLDKDDLTIFDNKARQGAISELQSLLKTVKSDCPDILKTQILKNSFSPGSLFTYAIPYVITDTSRDTGIGESQYFMKFLRETHHPFPVVHSNSHADLWAWMTNNLNVEELNEALFERKETSGNTAFLMAIKFAGPGNTYLYDRIIEHFNTGLTPSEKAEILKMRNNQSPFHVAANARVDDFPLVRSLVNVALANGIDFMAAFAEEDAVGENVWEILVKWGHFVRMMDFTLIEKKIVLDREYVRNAFHRSLPNDGRNVVDILKAQIDQGWQQVTDEVKFYQKRIDMTEELGDD</sequence>
<dbReference type="InterPro" id="IPR027417">
    <property type="entry name" value="P-loop_NTPase"/>
</dbReference>
<dbReference type="PANTHER" id="PTHR12185:SF18">
    <property type="entry name" value="SID1 TRANSMEMBRANE FAMILY MEMBER 1"/>
    <property type="match status" value="1"/>
</dbReference>
<comment type="subcellular location">
    <subcellularLocation>
        <location evidence="1">Membrane</location>
        <topology evidence="1">Multi-pass membrane protein</topology>
    </subcellularLocation>
</comment>
<feature type="transmembrane region" description="Helical" evidence="9">
    <location>
        <begin position="323"/>
        <end position="343"/>
    </location>
</feature>
<dbReference type="GO" id="GO:0051033">
    <property type="term" value="F:RNA transmembrane transporter activity"/>
    <property type="evidence" value="ECO:0007669"/>
    <property type="project" value="TreeGrafter"/>
</dbReference>
<evidence type="ECO:0000256" key="3">
    <source>
        <dbReference type="ARBA" id="ARBA00022692"/>
    </source>
</evidence>
<dbReference type="GO" id="GO:0005886">
    <property type="term" value="C:plasma membrane"/>
    <property type="evidence" value="ECO:0007669"/>
    <property type="project" value="TreeGrafter"/>
</dbReference>
<keyword evidence="11" id="KW-1185">Reference proteome</keyword>
<evidence type="ECO:0000256" key="1">
    <source>
        <dbReference type="ARBA" id="ARBA00004141"/>
    </source>
</evidence>
<dbReference type="Pfam" id="PF13965">
    <property type="entry name" value="SID-1_RNA_chan"/>
    <property type="match status" value="2"/>
</dbReference>
<protein>
    <submittedName>
        <fullName evidence="10">SID1 transmembrane family member 2</fullName>
    </submittedName>
</protein>
<dbReference type="GO" id="GO:0003725">
    <property type="term" value="F:double-stranded RNA binding"/>
    <property type="evidence" value="ECO:0007669"/>
    <property type="project" value="TreeGrafter"/>
</dbReference>
<keyword evidence="3 9" id="KW-0812">Transmembrane</keyword>
<evidence type="ECO:0000256" key="6">
    <source>
        <dbReference type="ARBA" id="ARBA00023136"/>
    </source>
</evidence>
<dbReference type="GO" id="GO:0005764">
    <property type="term" value="C:lysosome"/>
    <property type="evidence" value="ECO:0007669"/>
    <property type="project" value="TreeGrafter"/>
</dbReference>
<evidence type="ECO:0000256" key="7">
    <source>
        <dbReference type="ARBA" id="ARBA00023180"/>
    </source>
</evidence>
<dbReference type="EMBL" id="LNIX01000065">
    <property type="protein sequence ID" value="OXA37101.1"/>
    <property type="molecule type" value="Genomic_DNA"/>
</dbReference>
<keyword evidence="4" id="KW-0732">Signal</keyword>
<comment type="caution">
    <text evidence="10">The sequence shown here is derived from an EMBL/GenBank/DDBJ whole genome shotgun (WGS) entry which is preliminary data.</text>
</comment>
<comment type="similarity">
    <text evidence="2">Belongs to the SID1 family.</text>
</comment>
<evidence type="ECO:0000256" key="4">
    <source>
        <dbReference type="ARBA" id="ARBA00022729"/>
    </source>
</evidence>
<feature type="region of interest" description="Disordered" evidence="8">
    <location>
        <begin position="362"/>
        <end position="427"/>
    </location>
</feature>
<evidence type="ECO:0000256" key="9">
    <source>
        <dbReference type="SAM" id="Phobius"/>
    </source>
</evidence>
<feature type="transmembrane region" description="Helical" evidence="9">
    <location>
        <begin position="629"/>
        <end position="650"/>
    </location>
</feature>
<accession>A0A226CXG3</accession>